<comment type="caution">
    <text evidence="8">The sequence shown here is derived from an EMBL/GenBank/DDBJ whole genome shotgun (WGS) entry which is preliminary data.</text>
</comment>
<evidence type="ECO:0000256" key="4">
    <source>
        <dbReference type="ARBA" id="ARBA00023125"/>
    </source>
</evidence>
<reference evidence="8" key="1">
    <citation type="submission" date="2020-07" db="EMBL/GenBank/DDBJ databases">
        <title>Huge and variable diversity of episymbiotic CPR bacteria and DPANN archaea in groundwater ecosystems.</title>
        <authorList>
            <person name="He C.Y."/>
            <person name="Keren R."/>
            <person name="Whittaker M."/>
            <person name="Farag I.F."/>
            <person name="Doudna J."/>
            <person name="Cate J.H.D."/>
            <person name="Banfield J.F."/>
        </authorList>
    </citation>
    <scope>NUCLEOTIDE SEQUENCE</scope>
    <source>
        <strain evidence="8">NC_groundwater_1818_Pr3_B-0.1um_66_35</strain>
    </source>
</reference>
<dbReference type="InterPro" id="IPR010985">
    <property type="entry name" value="Ribbon_hlx_hlx"/>
</dbReference>
<feature type="compositionally biased region" description="Basic residues" evidence="7">
    <location>
        <begin position="93"/>
        <end position="103"/>
    </location>
</feature>
<evidence type="ECO:0000256" key="5">
    <source>
        <dbReference type="ARBA" id="ARBA00023163"/>
    </source>
</evidence>
<dbReference type="GO" id="GO:0006355">
    <property type="term" value="P:regulation of DNA-templated transcription"/>
    <property type="evidence" value="ECO:0007669"/>
    <property type="project" value="InterPro"/>
</dbReference>
<dbReference type="PANTHER" id="PTHR35401">
    <property type="entry name" value="COPG FAMILY HELIX-TURN-HELIX PROTEIN-RELATED-RELATED"/>
    <property type="match status" value="1"/>
</dbReference>
<dbReference type="PANTHER" id="PTHR35401:SF1">
    <property type="entry name" value="CYTOPLASMIC PROTEIN"/>
    <property type="match status" value="1"/>
</dbReference>
<protein>
    <submittedName>
        <fullName evidence="8">DUF1778 domain-containing protein</fullName>
    </submittedName>
</protein>
<keyword evidence="3" id="KW-0805">Transcription regulation</keyword>
<accession>A0A933VTV4</accession>
<keyword evidence="5" id="KW-0804">Transcription</keyword>
<evidence type="ECO:0000313" key="9">
    <source>
        <dbReference type="Proteomes" id="UP000782519"/>
    </source>
</evidence>
<dbReference type="EMBL" id="JACRJB010000018">
    <property type="protein sequence ID" value="MBI5129124.1"/>
    <property type="molecule type" value="Genomic_DNA"/>
</dbReference>
<dbReference type="AlphaFoldDB" id="A0A933VTV4"/>
<gene>
    <name evidence="8" type="ORF">HZA66_06760</name>
</gene>
<sequence length="103" mass="11377">MNSSAFDRAARKTSQGGRDATIHIRASQQTKDLIETAADAIGKSLSEFVLDSARKSATDVLLDQRLFVLDADQYDAFTDALDNPPPPGSKLKALMKRRPTWQR</sequence>
<organism evidence="8 9">
    <name type="scientific">Rhodopseudomonas palustris</name>
    <dbReference type="NCBI Taxonomy" id="1076"/>
    <lineage>
        <taxon>Bacteria</taxon>
        <taxon>Pseudomonadati</taxon>
        <taxon>Pseudomonadota</taxon>
        <taxon>Alphaproteobacteria</taxon>
        <taxon>Hyphomicrobiales</taxon>
        <taxon>Nitrobacteraceae</taxon>
        <taxon>Rhodopseudomonas</taxon>
    </lineage>
</organism>
<evidence type="ECO:0000256" key="2">
    <source>
        <dbReference type="ARBA" id="ARBA00022649"/>
    </source>
</evidence>
<comment type="similarity">
    <text evidence="6">Belongs to the TacA antitoxin family.</text>
</comment>
<dbReference type="GO" id="GO:0003677">
    <property type="term" value="F:DNA binding"/>
    <property type="evidence" value="ECO:0007669"/>
    <property type="project" value="UniProtKB-KW"/>
</dbReference>
<dbReference type="Gene3D" id="1.20.5.780">
    <property type="entry name" value="Single helix bin"/>
    <property type="match status" value="1"/>
</dbReference>
<keyword evidence="1" id="KW-0678">Repressor</keyword>
<keyword evidence="2" id="KW-1277">Toxin-antitoxin system</keyword>
<evidence type="ECO:0000256" key="1">
    <source>
        <dbReference type="ARBA" id="ARBA00022491"/>
    </source>
</evidence>
<keyword evidence="4" id="KW-0238">DNA-binding</keyword>
<name>A0A933VTV4_RHOPL</name>
<dbReference type="Pfam" id="PF08681">
    <property type="entry name" value="TacA1"/>
    <property type="match status" value="1"/>
</dbReference>
<feature type="region of interest" description="Disordered" evidence="7">
    <location>
        <begin position="1"/>
        <end position="22"/>
    </location>
</feature>
<feature type="region of interest" description="Disordered" evidence="7">
    <location>
        <begin position="79"/>
        <end position="103"/>
    </location>
</feature>
<proteinExistence type="inferred from homology"/>
<evidence type="ECO:0000256" key="7">
    <source>
        <dbReference type="SAM" id="MobiDB-lite"/>
    </source>
</evidence>
<dbReference type="InterPro" id="IPR014795">
    <property type="entry name" value="TacA_1-like"/>
</dbReference>
<evidence type="ECO:0000256" key="6">
    <source>
        <dbReference type="ARBA" id="ARBA00049988"/>
    </source>
</evidence>
<dbReference type="SUPFAM" id="SSF47598">
    <property type="entry name" value="Ribbon-helix-helix"/>
    <property type="match status" value="1"/>
</dbReference>
<evidence type="ECO:0000256" key="3">
    <source>
        <dbReference type="ARBA" id="ARBA00023015"/>
    </source>
</evidence>
<evidence type="ECO:0000313" key="8">
    <source>
        <dbReference type="EMBL" id="MBI5129124.1"/>
    </source>
</evidence>
<dbReference type="Proteomes" id="UP000782519">
    <property type="component" value="Unassembled WGS sequence"/>
</dbReference>